<reference evidence="2" key="1">
    <citation type="journal article" date="2021" name="Genome Biol. Evol.">
        <title>A High-Quality Reference Genome for a Parasitic Bivalve with Doubly Uniparental Inheritance (Bivalvia: Unionida).</title>
        <authorList>
            <person name="Smith C.H."/>
        </authorList>
    </citation>
    <scope>NUCLEOTIDE SEQUENCE</scope>
    <source>
        <strain evidence="2">CHS0354</strain>
    </source>
</reference>
<comment type="caution">
    <text evidence="2">The sequence shown here is derived from an EMBL/GenBank/DDBJ whole genome shotgun (WGS) entry which is preliminary data.</text>
</comment>
<organism evidence="2 3">
    <name type="scientific">Potamilus streckersoni</name>
    <dbReference type="NCBI Taxonomy" id="2493646"/>
    <lineage>
        <taxon>Eukaryota</taxon>
        <taxon>Metazoa</taxon>
        <taxon>Spiralia</taxon>
        <taxon>Lophotrochozoa</taxon>
        <taxon>Mollusca</taxon>
        <taxon>Bivalvia</taxon>
        <taxon>Autobranchia</taxon>
        <taxon>Heteroconchia</taxon>
        <taxon>Palaeoheterodonta</taxon>
        <taxon>Unionida</taxon>
        <taxon>Unionoidea</taxon>
        <taxon>Unionidae</taxon>
        <taxon>Ambleminae</taxon>
        <taxon>Lampsilini</taxon>
        <taxon>Potamilus</taxon>
    </lineage>
</organism>
<dbReference type="AlphaFoldDB" id="A0AAE0RVS0"/>
<evidence type="ECO:0000313" key="2">
    <source>
        <dbReference type="EMBL" id="KAK3580443.1"/>
    </source>
</evidence>
<dbReference type="EMBL" id="JAEAOA010002071">
    <property type="protein sequence ID" value="KAK3580443.1"/>
    <property type="molecule type" value="Genomic_DNA"/>
</dbReference>
<feature type="region of interest" description="Disordered" evidence="1">
    <location>
        <begin position="1"/>
        <end position="29"/>
    </location>
</feature>
<name>A0AAE0RVS0_9BIVA</name>
<evidence type="ECO:0000256" key="1">
    <source>
        <dbReference type="SAM" id="MobiDB-lite"/>
    </source>
</evidence>
<feature type="compositionally biased region" description="Polar residues" evidence="1">
    <location>
        <begin position="1"/>
        <end position="19"/>
    </location>
</feature>
<dbReference type="Proteomes" id="UP001195483">
    <property type="component" value="Unassembled WGS sequence"/>
</dbReference>
<evidence type="ECO:0000313" key="3">
    <source>
        <dbReference type="Proteomes" id="UP001195483"/>
    </source>
</evidence>
<reference evidence="2" key="2">
    <citation type="journal article" date="2021" name="Genome Biol. Evol.">
        <title>Developing a high-quality reference genome for a parasitic bivalve with doubly uniparental inheritance (Bivalvia: Unionida).</title>
        <authorList>
            <person name="Smith C.H."/>
        </authorList>
    </citation>
    <scope>NUCLEOTIDE SEQUENCE</scope>
    <source>
        <strain evidence="2">CHS0354</strain>
        <tissue evidence="2">Mantle</tissue>
    </source>
</reference>
<reference evidence="2" key="3">
    <citation type="submission" date="2023-05" db="EMBL/GenBank/DDBJ databases">
        <authorList>
            <person name="Smith C.H."/>
        </authorList>
    </citation>
    <scope>NUCLEOTIDE SEQUENCE</scope>
    <source>
        <strain evidence="2">CHS0354</strain>
        <tissue evidence="2">Mantle</tissue>
    </source>
</reference>
<feature type="compositionally biased region" description="Low complexity" evidence="1">
    <location>
        <begin position="20"/>
        <end position="29"/>
    </location>
</feature>
<keyword evidence="3" id="KW-1185">Reference proteome</keyword>
<gene>
    <name evidence="2" type="ORF">CHS0354_035486</name>
</gene>
<proteinExistence type="predicted"/>
<accession>A0AAE0RVS0</accession>
<protein>
    <submittedName>
        <fullName evidence="2">Uncharacterized protein</fullName>
    </submittedName>
</protein>
<sequence>MTWEVQQKSRSAGASVTGNSADSDSASAPAIFEDSQITEIGESDNTSARPTGAVLLQPFHICEFETETFLPTQLENFVKAGHISFPMELPIDIGNHIFPIYVFKAKCQMGNHFSEIGLIKVFKRIISQIAFNMNSLDFVLLKFGDKS</sequence>